<feature type="compositionally biased region" description="Basic and acidic residues" evidence="1">
    <location>
        <begin position="7"/>
        <end position="20"/>
    </location>
</feature>
<dbReference type="EMBL" id="KB742864">
    <property type="protein sequence ID" value="EOB03380.1"/>
    <property type="molecule type" value="Genomic_DNA"/>
</dbReference>
<evidence type="ECO:0000313" key="3">
    <source>
        <dbReference type="Proteomes" id="UP000296049"/>
    </source>
</evidence>
<proteinExistence type="predicted"/>
<organism evidence="2 3">
    <name type="scientific">Anas platyrhynchos</name>
    <name type="common">Mallard</name>
    <name type="synonym">Anas boschas</name>
    <dbReference type="NCBI Taxonomy" id="8839"/>
    <lineage>
        <taxon>Eukaryota</taxon>
        <taxon>Metazoa</taxon>
        <taxon>Chordata</taxon>
        <taxon>Craniata</taxon>
        <taxon>Vertebrata</taxon>
        <taxon>Euteleostomi</taxon>
        <taxon>Archelosauria</taxon>
        <taxon>Archosauria</taxon>
        <taxon>Dinosauria</taxon>
        <taxon>Saurischia</taxon>
        <taxon>Theropoda</taxon>
        <taxon>Coelurosauria</taxon>
        <taxon>Aves</taxon>
        <taxon>Neognathae</taxon>
        <taxon>Galloanserae</taxon>
        <taxon>Anseriformes</taxon>
        <taxon>Anatidae</taxon>
        <taxon>Anatinae</taxon>
        <taxon>Anas</taxon>
    </lineage>
</organism>
<feature type="region of interest" description="Disordered" evidence="1">
    <location>
        <begin position="1"/>
        <end position="26"/>
    </location>
</feature>
<sequence>MYAVGKETTEQNRTGPEKTIKGGALKVHGNEREREVKQVTEIQVTHSWGPSNKSRSCYKIHKGNKESKSRYDATMYGDMIKASTDNTLYQLPKMIKQKLGKGRNICQTQALRPLKGTVKPQEENHD</sequence>
<gene>
    <name evidence="2" type="ORF">Anapl_15474</name>
</gene>
<dbReference type="AlphaFoldDB" id="R0LNT3"/>
<evidence type="ECO:0000313" key="2">
    <source>
        <dbReference type="EMBL" id="EOB03380.1"/>
    </source>
</evidence>
<reference evidence="3" key="1">
    <citation type="journal article" date="2013" name="Nat. Genet.">
        <title>The duck genome and transcriptome provide insight into an avian influenza virus reservoir species.</title>
        <authorList>
            <person name="Huang Y."/>
            <person name="Li Y."/>
            <person name="Burt D.W."/>
            <person name="Chen H."/>
            <person name="Zhang Y."/>
            <person name="Qian W."/>
            <person name="Kim H."/>
            <person name="Gan S."/>
            <person name="Zhao Y."/>
            <person name="Li J."/>
            <person name="Yi K."/>
            <person name="Feng H."/>
            <person name="Zhu P."/>
            <person name="Li B."/>
            <person name="Liu Q."/>
            <person name="Fairley S."/>
            <person name="Magor K.E."/>
            <person name="Du Z."/>
            <person name="Hu X."/>
            <person name="Goodman L."/>
            <person name="Tafer H."/>
            <person name="Vignal A."/>
            <person name="Lee T."/>
            <person name="Kim K.W."/>
            <person name="Sheng Z."/>
            <person name="An Y."/>
            <person name="Searle S."/>
            <person name="Herrero J."/>
            <person name="Groenen M.A."/>
            <person name="Crooijmans R.P."/>
            <person name="Faraut T."/>
            <person name="Cai Q."/>
            <person name="Webster R.G."/>
            <person name="Aldridge J.R."/>
            <person name="Warren W.C."/>
            <person name="Bartschat S."/>
            <person name="Kehr S."/>
            <person name="Marz M."/>
            <person name="Stadler P.F."/>
            <person name="Smith J."/>
            <person name="Kraus R.H."/>
            <person name="Zhao Y."/>
            <person name="Ren L."/>
            <person name="Fei J."/>
            <person name="Morisson M."/>
            <person name="Kaiser P."/>
            <person name="Griffin D.K."/>
            <person name="Rao M."/>
            <person name="Pitel F."/>
            <person name="Wang J."/>
            <person name="Li N."/>
        </authorList>
    </citation>
    <scope>NUCLEOTIDE SEQUENCE [LARGE SCALE GENOMIC DNA]</scope>
</reference>
<dbReference type="Proteomes" id="UP000296049">
    <property type="component" value="Unassembled WGS sequence"/>
</dbReference>
<evidence type="ECO:0000256" key="1">
    <source>
        <dbReference type="SAM" id="MobiDB-lite"/>
    </source>
</evidence>
<protein>
    <submittedName>
        <fullName evidence="2">Uncharacterized protein</fullName>
    </submittedName>
</protein>
<accession>R0LNT3</accession>
<keyword evidence="3" id="KW-1185">Reference proteome</keyword>
<name>R0LNT3_ANAPL</name>